<evidence type="ECO:0008006" key="3">
    <source>
        <dbReference type="Google" id="ProtNLM"/>
    </source>
</evidence>
<comment type="caution">
    <text evidence="1">The sequence shown here is derived from an EMBL/GenBank/DDBJ whole genome shotgun (WGS) entry which is preliminary data.</text>
</comment>
<evidence type="ECO:0000313" key="1">
    <source>
        <dbReference type="EMBL" id="MBO9205170.1"/>
    </source>
</evidence>
<name>A0ABS3Z4S4_9BACT</name>
<sequence>MRHMYQNLKWVSCILWLLIAQLSYSQEKQPAVKGIIKNQKAEPLEGVSVLI</sequence>
<gene>
    <name evidence="1" type="ORF">J7I42_33090</name>
</gene>
<dbReference type="Proteomes" id="UP000677244">
    <property type="component" value="Unassembled WGS sequence"/>
</dbReference>
<dbReference type="EMBL" id="JAGHKO010000024">
    <property type="protein sequence ID" value="MBO9205170.1"/>
    <property type="molecule type" value="Genomic_DNA"/>
</dbReference>
<organism evidence="1 2">
    <name type="scientific">Niastella soli</name>
    <dbReference type="NCBI Taxonomy" id="2821487"/>
    <lineage>
        <taxon>Bacteria</taxon>
        <taxon>Pseudomonadati</taxon>
        <taxon>Bacteroidota</taxon>
        <taxon>Chitinophagia</taxon>
        <taxon>Chitinophagales</taxon>
        <taxon>Chitinophagaceae</taxon>
        <taxon>Niastella</taxon>
    </lineage>
</organism>
<evidence type="ECO:0000313" key="2">
    <source>
        <dbReference type="Proteomes" id="UP000677244"/>
    </source>
</evidence>
<proteinExistence type="predicted"/>
<protein>
    <recommendedName>
        <fullName evidence="3">TonB-dependent receptor plug domain-containing protein</fullName>
    </recommendedName>
</protein>
<reference evidence="1 2" key="1">
    <citation type="submission" date="2021-03" db="EMBL/GenBank/DDBJ databases">
        <title>Assistant Professor.</title>
        <authorList>
            <person name="Huq M.A."/>
        </authorList>
    </citation>
    <scope>NUCLEOTIDE SEQUENCE [LARGE SCALE GENOMIC DNA]</scope>
    <source>
        <strain evidence="1 2">MAH-29</strain>
    </source>
</reference>
<dbReference type="RefSeq" id="WP_209144483.1">
    <property type="nucleotide sequence ID" value="NZ_JAGHKO010000024.1"/>
</dbReference>
<keyword evidence="2" id="KW-1185">Reference proteome</keyword>
<accession>A0ABS3Z4S4</accession>